<evidence type="ECO:0000256" key="2">
    <source>
        <dbReference type="ARBA" id="ARBA00022692"/>
    </source>
</evidence>
<dbReference type="GO" id="GO:0005737">
    <property type="term" value="C:cytoplasm"/>
    <property type="evidence" value="ECO:0007669"/>
    <property type="project" value="TreeGrafter"/>
</dbReference>
<evidence type="ECO:0000313" key="7">
    <source>
        <dbReference type="EMBL" id="ORC80166.1"/>
    </source>
</evidence>
<evidence type="ECO:0000313" key="8">
    <source>
        <dbReference type="Proteomes" id="UP000192257"/>
    </source>
</evidence>
<keyword evidence="2 5" id="KW-0812">Transmembrane</keyword>
<evidence type="ECO:0000259" key="6">
    <source>
        <dbReference type="Pfam" id="PF01490"/>
    </source>
</evidence>
<dbReference type="RefSeq" id="XP_028876739.1">
    <property type="nucleotide sequence ID" value="XM_029031970.1"/>
</dbReference>
<dbReference type="GO" id="GO:0016020">
    <property type="term" value="C:membrane"/>
    <property type="evidence" value="ECO:0007669"/>
    <property type="project" value="UniProtKB-SubCell"/>
</dbReference>
<keyword evidence="4 5" id="KW-0472">Membrane</keyword>
<name>A0A1X0NDW9_9TRYP</name>
<dbReference type="PANTHER" id="PTHR22950:SF369">
    <property type="entry name" value="ACID TRANSPORTER 1, PUTATIVE-RELATED"/>
    <property type="match status" value="1"/>
</dbReference>
<feature type="transmembrane region" description="Helical" evidence="5">
    <location>
        <begin position="108"/>
        <end position="126"/>
    </location>
</feature>
<dbReference type="GeneID" id="39991750"/>
<sequence length="240" mass="26261">MNGLPENIHDISVGKSDDAEVVLFNSGNAAIEGLGVFLFAYVCQINAYEVYWDMTDRSLSKYTLASALGMMLCFLLYAMTSFFGYLDFGREVTSSVLLMYDPIKEKQMMVGFVGVLVKLCCSFALLSMACRNSLYGTIGWDADEIPYWKHIIVVVTLSVIMLLFGLFIPKITIVLGFAGSITGGSLGFILPALFVMYSGDWNLKKVGIFNYLCTYALLLSGVVAVIFGEGGTIYSTVIGD</sequence>
<feature type="transmembrane region" description="Helical" evidence="5">
    <location>
        <begin position="208"/>
        <end position="227"/>
    </location>
</feature>
<feature type="transmembrane region" description="Helical" evidence="5">
    <location>
        <begin position="64"/>
        <end position="88"/>
    </location>
</feature>
<evidence type="ECO:0000256" key="4">
    <source>
        <dbReference type="ARBA" id="ARBA00023136"/>
    </source>
</evidence>
<evidence type="ECO:0000256" key="1">
    <source>
        <dbReference type="ARBA" id="ARBA00004141"/>
    </source>
</evidence>
<dbReference type="Proteomes" id="UP000192257">
    <property type="component" value="Unassembled WGS sequence"/>
</dbReference>
<evidence type="ECO:0000256" key="5">
    <source>
        <dbReference type="SAM" id="Phobius"/>
    </source>
</evidence>
<dbReference type="OrthoDB" id="242977at2759"/>
<comment type="subcellular location">
    <subcellularLocation>
        <location evidence="1">Membrane</location>
        <topology evidence="1">Multi-pass membrane protein</topology>
    </subcellularLocation>
</comment>
<comment type="caution">
    <text evidence="7">The sequence shown here is derived from an EMBL/GenBank/DDBJ whole genome shotgun (WGS) entry which is preliminary data.</text>
</comment>
<dbReference type="InterPro" id="IPR013057">
    <property type="entry name" value="AA_transpt_TM"/>
</dbReference>
<feature type="transmembrane region" description="Helical" evidence="5">
    <location>
        <begin position="147"/>
        <end position="168"/>
    </location>
</feature>
<protein>
    <submittedName>
        <fullName evidence="7">Amino acid transporter</fullName>
    </submittedName>
</protein>
<feature type="domain" description="Amino acid transporter transmembrane" evidence="6">
    <location>
        <begin position="31"/>
        <end position="228"/>
    </location>
</feature>
<accession>A0A1X0NDW9</accession>
<dbReference type="PANTHER" id="PTHR22950">
    <property type="entry name" value="AMINO ACID TRANSPORTER"/>
    <property type="match status" value="1"/>
</dbReference>
<keyword evidence="8" id="KW-1185">Reference proteome</keyword>
<dbReference type="AlphaFoldDB" id="A0A1X0NDW9"/>
<gene>
    <name evidence="7" type="ORF">TM35_001781030</name>
</gene>
<reference evidence="7 8" key="1">
    <citation type="submission" date="2017-03" db="EMBL/GenBank/DDBJ databases">
        <title>An alternative strategy for trypanosome survival in the mammalian bloodstream revealed through genome and transcriptome analysis of the ubiquitous bovine parasite Trypanosoma (Megatrypanum) theileri.</title>
        <authorList>
            <person name="Kelly S."/>
            <person name="Ivens A."/>
            <person name="Mott A."/>
            <person name="O'Neill E."/>
            <person name="Emms D."/>
            <person name="Macleod O."/>
            <person name="Voorheis P."/>
            <person name="Matthews J."/>
            <person name="Matthews K."/>
            <person name="Carrington M."/>
        </authorList>
    </citation>
    <scope>NUCLEOTIDE SEQUENCE [LARGE SCALE GENOMIC DNA]</scope>
    <source>
        <strain evidence="7">Edinburgh</strain>
    </source>
</reference>
<feature type="transmembrane region" description="Helical" evidence="5">
    <location>
        <begin position="174"/>
        <end position="196"/>
    </location>
</feature>
<dbReference type="Pfam" id="PF01490">
    <property type="entry name" value="Aa_trans"/>
    <property type="match status" value="1"/>
</dbReference>
<proteinExistence type="predicted"/>
<dbReference type="VEuPathDB" id="TriTrypDB:TM35_001781030"/>
<evidence type="ECO:0000256" key="3">
    <source>
        <dbReference type="ARBA" id="ARBA00022989"/>
    </source>
</evidence>
<dbReference type="EMBL" id="NBCO01000178">
    <property type="protein sequence ID" value="ORC80166.1"/>
    <property type="molecule type" value="Genomic_DNA"/>
</dbReference>
<dbReference type="GO" id="GO:0015179">
    <property type="term" value="F:L-amino acid transmembrane transporter activity"/>
    <property type="evidence" value="ECO:0007669"/>
    <property type="project" value="TreeGrafter"/>
</dbReference>
<keyword evidence="3 5" id="KW-1133">Transmembrane helix</keyword>
<organism evidence="7 8">
    <name type="scientific">Trypanosoma theileri</name>
    <dbReference type="NCBI Taxonomy" id="67003"/>
    <lineage>
        <taxon>Eukaryota</taxon>
        <taxon>Discoba</taxon>
        <taxon>Euglenozoa</taxon>
        <taxon>Kinetoplastea</taxon>
        <taxon>Metakinetoplastina</taxon>
        <taxon>Trypanosomatida</taxon>
        <taxon>Trypanosomatidae</taxon>
        <taxon>Trypanosoma</taxon>
    </lineage>
</organism>